<dbReference type="InParanoid" id="A8N1Z8"/>
<dbReference type="GO" id="GO:0006465">
    <property type="term" value="P:signal peptide processing"/>
    <property type="evidence" value="ECO:0007669"/>
    <property type="project" value="InterPro"/>
</dbReference>
<evidence type="ECO:0000256" key="1">
    <source>
        <dbReference type="ARBA" id="ARBA00004273"/>
    </source>
</evidence>
<evidence type="ECO:0000256" key="5">
    <source>
        <dbReference type="ARBA" id="ARBA00023136"/>
    </source>
</evidence>
<dbReference type="PROSITE" id="PS00760">
    <property type="entry name" value="SPASE_I_2"/>
    <property type="match status" value="1"/>
</dbReference>
<evidence type="ECO:0000256" key="7">
    <source>
        <dbReference type="PIRSR" id="PIRSR600223-1"/>
    </source>
</evidence>
<dbReference type="GO" id="GO:0006627">
    <property type="term" value="P:protein processing involved in protein targeting to mitochondrion"/>
    <property type="evidence" value="ECO:0007669"/>
    <property type="project" value="TreeGrafter"/>
</dbReference>
<dbReference type="InterPro" id="IPR019758">
    <property type="entry name" value="Pept_S26A_signal_pept_1_CS"/>
</dbReference>
<keyword evidence="5" id="KW-0472">Membrane</keyword>
<reference evidence="9 10" key="1">
    <citation type="journal article" date="2010" name="Proc. Natl. Acad. Sci. U.S.A.">
        <title>Insights into evolution of multicellular fungi from the assembled chromosomes of the mushroom Coprinopsis cinerea (Coprinus cinereus).</title>
        <authorList>
            <person name="Stajich J.E."/>
            <person name="Wilke S.K."/>
            <person name="Ahren D."/>
            <person name="Au C.H."/>
            <person name="Birren B.W."/>
            <person name="Borodovsky M."/>
            <person name="Burns C."/>
            <person name="Canback B."/>
            <person name="Casselton L.A."/>
            <person name="Cheng C.K."/>
            <person name="Deng J."/>
            <person name="Dietrich F.S."/>
            <person name="Fargo D.C."/>
            <person name="Farman M.L."/>
            <person name="Gathman A.C."/>
            <person name="Goldberg J."/>
            <person name="Guigo R."/>
            <person name="Hoegger P.J."/>
            <person name="Hooker J.B."/>
            <person name="Huggins A."/>
            <person name="James T.Y."/>
            <person name="Kamada T."/>
            <person name="Kilaru S."/>
            <person name="Kodira C."/>
            <person name="Kues U."/>
            <person name="Kupfer D."/>
            <person name="Kwan H.S."/>
            <person name="Lomsadze A."/>
            <person name="Li W."/>
            <person name="Lilly W.W."/>
            <person name="Ma L.J."/>
            <person name="Mackey A.J."/>
            <person name="Manning G."/>
            <person name="Martin F."/>
            <person name="Muraguchi H."/>
            <person name="Natvig D.O."/>
            <person name="Palmerini H."/>
            <person name="Ramesh M.A."/>
            <person name="Rehmeyer C.J."/>
            <person name="Roe B.A."/>
            <person name="Shenoy N."/>
            <person name="Stanke M."/>
            <person name="Ter-Hovhannisyan V."/>
            <person name="Tunlid A."/>
            <person name="Velagapudi R."/>
            <person name="Vision T.J."/>
            <person name="Zeng Q."/>
            <person name="Zolan M.E."/>
            <person name="Pukkila P.J."/>
        </authorList>
    </citation>
    <scope>NUCLEOTIDE SEQUENCE [LARGE SCALE GENOMIC DNA]</scope>
    <source>
        <strain evidence="10">Okayama-7 / 130 / ATCC MYA-4618 / FGSC 9003</strain>
    </source>
</reference>
<evidence type="ECO:0000256" key="4">
    <source>
        <dbReference type="ARBA" id="ARBA00023128"/>
    </source>
</evidence>
<comment type="subcellular location">
    <subcellularLocation>
        <location evidence="1">Mitochondrion inner membrane</location>
    </subcellularLocation>
</comment>
<gene>
    <name evidence="9" type="ORF">CC1G_03691</name>
</gene>
<protein>
    <submittedName>
        <fullName evidence="9">Signal peptidase I family protein</fullName>
    </submittedName>
</protein>
<evidence type="ECO:0000313" key="9">
    <source>
        <dbReference type="EMBL" id="EAU92904.2"/>
    </source>
</evidence>
<feature type="domain" description="Peptidase S26" evidence="8">
    <location>
        <begin position="3"/>
        <end position="64"/>
    </location>
</feature>
<dbReference type="AlphaFoldDB" id="A8N1Z8"/>
<dbReference type="OMA" id="LCKGPSM"/>
<keyword evidence="10" id="KW-1185">Reference proteome</keyword>
<comment type="caution">
    <text evidence="9">The sequence shown here is derived from an EMBL/GenBank/DDBJ whole genome shotgun (WGS) entry which is preliminary data.</text>
</comment>
<evidence type="ECO:0000256" key="6">
    <source>
        <dbReference type="ARBA" id="ARBA00038445"/>
    </source>
</evidence>
<dbReference type="CDD" id="cd06530">
    <property type="entry name" value="S26_SPase_I"/>
    <property type="match status" value="1"/>
</dbReference>
<dbReference type="InterPro" id="IPR036286">
    <property type="entry name" value="LexA/Signal_pep-like_sf"/>
</dbReference>
<dbReference type="InterPro" id="IPR000223">
    <property type="entry name" value="Pept_S26A_signal_pept_1"/>
</dbReference>
<keyword evidence="2" id="KW-0999">Mitochondrion inner membrane</keyword>
<dbReference type="EMBL" id="AACS02000001">
    <property type="protein sequence ID" value="EAU92904.2"/>
    <property type="molecule type" value="Genomic_DNA"/>
</dbReference>
<dbReference type="Proteomes" id="UP000001861">
    <property type="component" value="Unassembled WGS sequence"/>
</dbReference>
<dbReference type="InterPro" id="IPR052064">
    <property type="entry name" value="Mito_IMP1_subunit"/>
</dbReference>
<dbReference type="eggNOG" id="KOG0171">
    <property type="taxonomic scope" value="Eukaryota"/>
</dbReference>
<dbReference type="RefSeq" id="XP_001828897.2">
    <property type="nucleotide sequence ID" value="XM_001828845.2"/>
</dbReference>
<organism evidence="9 10">
    <name type="scientific">Coprinopsis cinerea (strain Okayama-7 / 130 / ATCC MYA-4618 / FGSC 9003)</name>
    <name type="common">Inky cap fungus</name>
    <name type="synonym">Hormographiella aspergillata</name>
    <dbReference type="NCBI Taxonomy" id="240176"/>
    <lineage>
        <taxon>Eukaryota</taxon>
        <taxon>Fungi</taxon>
        <taxon>Dikarya</taxon>
        <taxon>Basidiomycota</taxon>
        <taxon>Agaricomycotina</taxon>
        <taxon>Agaricomycetes</taxon>
        <taxon>Agaricomycetidae</taxon>
        <taxon>Agaricales</taxon>
        <taxon>Agaricineae</taxon>
        <taxon>Psathyrellaceae</taxon>
        <taxon>Coprinopsis</taxon>
    </lineage>
</organism>
<dbReference type="HOGENOM" id="CLU_028723_4_3_1"/>
<dbReference type="PRINTS" id="PR00727">
    <property type="entry name" value="LEADERPTASE"/>
</dbReference>
<keyword evidence="3" id="KW-0378">Hydrolase</keyword>
<sequence>MSGPSMLPTLAAGGEVIIEDRLSVRLDPDKFHRGELLIFKSPLHPARMVCKRVAGLPGDVICVDPTGEKAPSTEHVVVPKGHLWMVGDNASWSRDSRTYGPVPMGLIYSRLRARVWPIKDFKIFGSNLSYID</sequence>
<evidence type="ECO:0000313" key="10">
    <source>
        <dbReference type="Proteomes" id="UP000001861"/>
    </source>
</evidence>
<evidence type="ECO:0000256" key="2">
    <source>
        <dbReference type="ARBA" id="ARBA00022792"/>
    </source>
</evidence>
<dbReference type="InterPro" id="IPR019757">
    <property type="entry name" value="Pept_S26A_signal_pept_1_Lys-AS"/>
</dbReference>
<feature type="active site" evidence="7">
    <location>
        <position position="51"/>
    </location>
</feature>
<dbReference type="KEGG" id="cci:CC1G_03691"/>
<dbReference type="PROSITE" id="PS00761">
    <property type="entry name" value="SPASE_I_3"/>
    <property type="match status" value="1"/>
</dbReference>
<feature type="active site" evidence="7">
    <location>
        <position position="5"/>
    </location>
</feature>
<evidence type="ECO:0000256" key="3">
    <source>
        <dbReference type="ARBA" id="ARBA00022801"/>
    </source>
</evidence>
<comment type="similarity">
    <text evidence="6">Belongs to the peptidase S26 family. IMP1 subfamily.</text>
</comment>
<keyword evidence="4" id="KW-0496">Mitochondrion</keyword>
<proteinExistence type="inferred from homology"/>
<dbReference type="GO" id="GO:0004252">
    <property type="term" value="F:serine-type endopeptidase activity"/>
    <property type="evidence" value="ECO:0007669"/>
    <property type="project" value="InterPro"/>
</dbReference>
<dbReference type="GO" id="GO:0042720">
    <property type="term" value="C:mitochondrial inner membrane peptidase complex"/>
    <property type="evidence" value="ECO:0007669"/>
    <property type="project" value="TreeGrafter"/>
</dbReference>
<name>A8N1Z8_COPC7</name>
<dbReference type="GeneID" id="6005323"/>
<dbReference type="VEuPathDB" id="FungiDB:CC1G_03691"/>
<dbReference type="PANTHER" id="PTHR12383:SF16">
    <property type="entry name" value="MITOCHONDRIAL INNER MEMBRANE PROTEASE SUBUNIT 1"/>
    <property type="match status" value="1"/>
</dbReference>
<feature type="domain" description="Peptidase S26" evidence="8">
    <location>
        <begin position="71"/>
        <end position="116"/>
    </location>
</feature>
<dbReference type="Pfam" id="PF10502">
    <property type="entry name" value="Peptidase_S26"/>
    <property type="match status" value="2"/>
</dbReference>
<dbReference type="FunCoup" id="A8N1Z8">
    <property type="interactions" value="286"/>
</dbReference>
<dbReference type="PANTHER" id="PTHR12383">
    <property type="entry name" value="PROTEASE FAMILY S26 MITOCHONDRIAL INNER MEMBRANE PROTEASE-RELATED"/>
    <property type="match status" value="1"/>
</dbReference>
<evidence type="ECO:0000259" key="8">
    <source>
        <dbReference type="Pfam" id="PF10502"/>
    </source>
</evidence>
<dbReference type="Gene3D" id="2.10.109.10">
    <property type="entry name" value="Umud Fragment, subunit A"/>
    <property type="match status" value="1"/>
</dbReference>
<dbReference type="OrthoDB" id="308440at2759"/>
<dbReference type="InterPro" id="IPR019533">
    <property type="entry name" value="Peptidase_S26"/>
</dbReference>
<dbReference type="STRING" id="240176.A8N1Z8"/>
<dbReference type="SUPFAM" id="SSF51306">
    <property type="entry name" value="LexA/Signal peptidase"/>
    <property type="match status" value="1"/>
</dbReference>
<accession>A8N1Z8</accession>